<dbReference type="RefSeq" id="WP_179656382.1">
    <property type="nucleotide sequence ID" value="NZ_JACBZR010000001.1"/>
</dbReference>
<comment type="caution">
    <text evidence="1">The sequence shown here is derived from an EMBL/GenBank/DDBJ whole genome shotgun (WGS) entry which is preliminary data.</text>
</comment>
<name>A0A7Z0DHH5_9ACTN</name>
<evidence type="ECO:0000313" key="2">
    <source>
        <dbReference type="Proteomes" id="UP000564496"/>
    </source>
</evidence>
<dbReference type="Proteomes" id="UP000564496">
    <property type="component" value="Unassembled WGS sequence"/>
</dbReference>
<accession>A0A7Z0DHH5</accession>
<reference evidence="1 2" key="1">
    <citation type="submission" date="2020-07" db="EMBL/GenBank/DDBJ databases">
        <title>Sequencing the genomes of 1000 actinobacteria strains.</title>
        <authorList>
            <person name="Klenk H.-P."/>
        </authorList>
    </citation>
    <scope>NUCLEOTIDE SEQUENCE [LARGE SCALE GENOMIC DNA]</scope>
    <source>
        <strain evidence="1 2">DSM 26487</strain>
    </source>
</reference>
<keyword evidence="2" id="KW-1185">Reference proteome</keyword>
<dbReference type="InterPro" id="IPR036736">
    <property type="entry name" value="ACP-like_sf"/>
</dbReference>
<evidence type="ECO:0000313" key="1">
    <source>
        <dbReference type="EMBL" id="NYI75686.1"/>
    </source>
</evidence>
<dbReference type="Gene3D" id="1.10.1200.10">
    <property type="entry name" value="ACP-like"/>
    <property type="match status" value="1"/>
</dbReference>
<gene>
    <name evidence="1" type="ORF">BJ988_000334</name>
</gene>
<dbReference type="EMBL" id="JACBZR010000001">
    <property type="protein sequence ID" value="NYI75686.1"/>
    <property type="molecule type" value="Genomic_DNA"/>
</dbReference>
<sequence>MTDVQLTIEGFILDSLLLGDTARLPAPSESLVESGVIDSTGILELIEFLEAEFEISVHETETVPENLDGVANLVAYVGRKTAAQERARERESLAS</sequence>
<organism evidence="1 2">
    <name type="scientific">Nocardioides panzhihuensis</name>
    <dbReference type="NCBI Taxonomy" id="860243"/>
    <lineage>
        <taxon>Bacteria</taxon>
        <taxon>Bacillati</taxon>
        <taxon>Actinomycetota</taxon>
        <taxon>Actinomycetes</taxon>
        <taxon>Propionibacteriales</taxon>
        <taxon>Nocardioidaceae</taxon>
        <taxon>Nocardioides</taxon>
    </lineage>
</organism>
<dbReference type="AlphaFoldDB" id="A0A7Z0DHH5"/>
<proteinExistence type="predicted"/>
<protein>
    <submittedName>
        <fullName evidence="1">Acyl carrier protein</fullName>
    </submittedName>
</protein>
<dbReference type="SUPFAM" id="SSF47336">
    <property type="entry name" value="ACP-like"/>
    <property type="match status" value="1"/>
</dbReference>